<dbReference type="InterPro" id="IPR029068">
    <property type="entry name" value="Glyas_Bleomycin-R_OHBP_Dase"/>
</dbReference>
<dbReference type="InterPro" id="IPR052164">
    <property type="entry name" value="Anthracycline_SecMetBiosynth"/>
</dbReference>
<organism evidence="2 3">
    <name type="scientific">Amycolatopsis acidicola</name>
    <dbReference type="NCBI Taxonomy" id="2596893"/>
    <lineage>
        <taxon>Bacteria</taxon>
        <taxon>Bacillati</taxon>
        <taxon>Actinomycetota</taxon>
        <taxon>Actinomycetes</taxon>
        <taxon>Pseudonocardiales</taxon>
        <taxon>Pseudonocardiaceae</taxon>
        <taxon>Amycolatopsis</taxon>
    </lineage>
</organism>
<dbReference type="OrthoDB" id="9793039at2"/>
<dbReference type="Gene3D" id="3.10.180.10">
    <property type="entry name" value="2,3-Dihydroxybiphenyl 1,2-Dioxygenase, domain 1"/>
    <property type="match status" value="1"/>
</dbReference>
<name>A0A5N0USL3_9PSEU</name>
<dbReference type="Proteomes" id="UP000319769">
    <property type="component" value="Unassembled WGS sequence"/>
</dbReference>
<evidence type="ECO:0000313" key="2">
    <source>
        <dbReference type="EMBL" id="KAA9154931.1"/>
    </source>
</evidence>
<dbReference type="CDD" id="cd07247">
    <property type="entry name" value="SgaA_N_like"/>
    <property type="match status" value="1"/>
</dbReference>
<evidence type="ECO:0000259" key="1">
    <source>
        <dbReference type="PROSITE" id="PS51819"/>
    </source>
</evidence>
<protein>
    <submittedName>
        <fullName evidence="2">VOC family protein</fullName>
    </submittedName>
</protein>
<evidence type="ECO:0000313" key="3">
    <source>
        <dbReference type="Proteomes" id="UP000319769"/>
    </source>
</evidence>
<dbReference type="PANTHER" id="PTHR33993:SF14">
    <property type="entry name" value="GB|AAF24581.1"/>
    <property type="match status" value="1"/>
</dbReference>
<sequence length="113" mass="12070">MSGEINWLELPAADTARARTFYGGLFGWSTSEFSENYHVIDNGPAGAIAPGGDGFTHPRVYFAADDVDAAVKRVHELGGTSEEVQPVPGVGRIAHCHDDQGVPFSLFEPAPRS</sequence>
<dbReference type="RefSeq" id="WP_144749226.1">
    <property type="nucleotide sequence ID" value="NZ_VMNW02000061.1"/>
</dbReference>
<keyword evidence="3" id="KW-1185">Reference proteome</keyword>
<feature type="domain" description="VOC" evidence="1">
    <location>
        <begin position="4"/>
        <end position="109"/>
    </location>
</feature>
<dbReference type="PANTHER" id="PTHR33993">
    <property type="entry name" value="GLYOXALASE-RELATED"/>
    <property type="match status" value="1"/>
</dbReference>
<dbReference type="EMBL" id="VMNW02000061">
    <property type="protein sequence ID" value="KAA9154931.1"/>
    <property type="molecule type" value="Genomic_DNA"/>
</dbReference>
<proteinExistence type="predicted"/>
<dbReference type="SUPFAM" id="SSF54593">
    <property type="entry name" value="Glyoxalase/Bleomycin resistance protein/Dihydroxybiphenyl dioxygenase"/>
    <property type="match status" value="1"/>
</dbReference>
<gene>
    <name evidence="2" type="ORF">FPZ12_030855</name>
</gene>
<reference evidence="2" key="1">
    <citation type="submission" date="2019-09" db="EMBL/GenBank/DDBJ databases">
        <authorList>
            <person name="Teo W.F.A."/>
            <person name="Duangmal K."/>
        </authorList>
    </citation>
    <scope>NUCLEOTIDE SEQUENCE [LARGE SCALE GENOMIC DNA]</scope>
    <source>
        <strain evidence="2">K81G1</strain>
    </source>
</reference>
<dbReference type="InterPro" id="IPR037523">
    <property type="entry name" value="VOC_core"/>
</dbReference>
<dbReference type="Pfam" id="PF18029">
    <property type="entry name" value="Glyoxalase_6"/>
    <property type="match status" value="1"/>
</dbReference>
<accession>A0A5N0USL3</accession>
<dbReference type="PROSITE" id="PS51819">
    <property type="entry name" value="VOC"/>
    <property type="match status" value="1"/>
</dbReference>
<comment type="caution">
    <text evidence="2">The sequence shown here is derived from an EMBL/GenBank/DDBJ whole genome shotgun (WGS) entry which is preliminary data.</text>
</comment>
<dbReference type="InterPro" id="IPR041581">
    <property type="entry name" value="Glyoxalase_6"/>
</dbReference>
<dbReference type="AlphaFoldDB" id="A0A5N0USL3"/>